<feature type="signal peptide" evidence="2">
    <location>
        <begin position="1"/>
        <end position="18"/>
    </location>
</feature>
<organism evidence="3 4">
    <name type="scientific">Dactylonectria estremocensis</name>
    <dbReference type="NCBI Taxonomy" id="1079267"/>
    <lineage>
        <taxon>Eukaryota</taxon>
        <taxon>Fungi</taxon>
        <taxon>Dikarya</taxon>
        <taxon>Ascomycota</taxon>
        <taxon>Pezizomycotina</taxon>
        <taxon>Sordariomycetes</taxon>
        <taxon>Hypocreomycetidae</taxon>
        <taxon>Hypocreales</taxon>
        <taxon>Nectriaceae</taxon>
        <taxon>Dactylonectria</taxon>
    </lineage>
</organism>
<evidence type="ECO:0000256" key="2">
    <source>
        <dbReference type="SAM" id="SignalP"/>
    </source>
</evidence>
<dbReference type="Proteomes" id="UP000717696">
    <property type="component" value="Unassembled WGS sequence"/>
</dbReference>
<evidence type="ECO:0000313" key="4">
    <source>
        <dbReference type="Proteomes" id="UP000717696"/>
    </source>
</evidence>
<gene>
    <name evidence="3" type="ORF">B0J13DRAFT_534701</name>
</gene>
<keyword evidence="2" id="KW-0732">Signal</keyword>
<keyword evidence="4" id="KW-1185">Reference proteome</keyword>
<feature type="compositionally biased region" description="Gly residues" evidence="1">
    <location>
        <begin position="214"/>
        <end position="233"/>
    </location>
</feature>
<dbReference type="OrthoDB" id="5106806at2759"/>
<feature type="region of interest" description="Disordered" evidence="1">
    <location>
        <begin position="207"/>
        <end position="272"/>
    </location>
</feature>
<reference evidence="3" key="1">
    <citation type="journal article" date="2021" name="Nat. Commun.">
        <title>Genetic determinants of endophytism in the Arabidopsis root mycobiome.</title>
        <authorList>
            <person name="Mesny F."/>
            <person name="Miyauchi S."/>
            <person name="Thiergart T."/>
            <person name="Pickel B."/>
            <person name="Atanasova L."/>
            <person name="Karlsson M."/>
            <person name="Huettel B."/>
            <person name="Barry K.W."/>
            <person name="Haridas S."/>
            <person name="Chen C."/>
            <person name="Bauer D."/>
            <person name="Andreopoulos W."/>
            <person name="Pangilinan J."/>
            <person name="LaButti K."/>
            <person name="Riley R."/>
            <person name="Lipzen A."/>
            <person name="Clum A."/>
            <person name="Drula E."/>
            <person name="Henrissat B."/>
            <person name="Kohler A."/>
            <person name="Grigoriev I.V."/>
            <person name="Martin F.M."/>
            <person name="Hacquard S."/>
        </authorList>
    </citation>
    <scope>NUCLEOTIDE SEQUENCE</scope>
    <source>
        <strain evidence="3">MPI-CAGE-AT-0021</strain>
    </source>
</reference>
<dbReference type="EMBL" id="JAGMUU010000069">
    <property type="protein sequence ID" value="KAH7109726.1"/>
    <property type="molecule type" value="Genomic_DNA"/>
</dbReference>
<feature type="compositionally biased region" description="Polar residues" evidence="1">
    <location>
        <begin position="39"/>
        <end position="69"/>
    </location>
</feature>
<accession>A0A9P9I6M4</accession>
<feature type="region of interest" description="Disordered" evidence="1">
    <location>
        <begin position="39"/>
        <end position="79"/>
    </location>
</feature>
<feature type="compositionally biased region" description="Low complexity" evidence="1">
    <location>
        <begin position="234"/>
        <end position="256"/>
    </location>
</feature>
<name>A0A9P9I6M4_9HYPO</name>
<evidence type="ECO:0000256" key="1">
    <source>
        <dbReference type="SAM" id="MobiDB-lite"/>
    </source>
</evidence>
<sequence length="289" mass="29428">MRLSNCLILGLLLEIGLGQSLIEVGIRKWARAIPANTSVVPSTTKSTGETQGSGTRSTTLSGASSSPTGPSVEVDLGGAKLGDHSKFTDDYGKRAIQMSPPPNAEANFTIDVQTPPEISTDELAKIIADINCGGENTGPRLQMFVNDRSVFDKDLVPTNGKFQQVTSDNFKSESDLRIKMVQTNGDESIELIIKDVKIQAVFSSTRTNSADIGTGTGGSSSGSGSGSGFGSGSGSAAPTGTGAAAPSGAGSAVPTGTGSAAPTGSDSAAGRYDFSKEEPSAFALIWGVQ</sequence>
<protein>
    <submittedName>
        <fullName evidence="3">Uncharacterized protein</fullName>
    </submittedName>
</protein>
<evidence type="ECO:0000313" key="3">
    <source>
        <dbReference type="EMBL" id="KAH7109726.1"/>
    </source>
</evidence>
<proteinExistence type="predicted"/>
<feature type="compositionally biased region" description="Polar residues" evidence="1">
    <location>
        <begin position="257"/>
        <end position="266"/>
    </location>
</feature>
<feature type="chain" id="PRO_5040200652" evidence="2">
    <location>
        <begin position="19"/>
        <end position="289"/>
    </location>
</feature>
<dbReference type="AlphaFoldDB" id="A0A9P9I6M4"/>
<comment type="caution">
    <text evidence="3">The sequence shown here is derived from an EMBL/GenBank/DDBJ whole genome shotgun (WGS) entry which is preliminary data.</text>
</comment>